<comment type="caution">
    <text evidence="1">The sequence shown here is derived from an EMBL/GenBank/DDBJ whole genome shotgun (WGS) entry which is preliminary data.</text>
</comment>
<dbReference type="Proteomes" id="UP000214596">
    <property type="component" value="Unassembled WGS sequence"/>
</dbReference>
<gene>
    <name evidence="1" type="ORF">CA163_12920</name>
</gene>
<proteinExistence type="predicted"/>
<protein>
    <submittedName>
        <fullName evidence="1">Uncharacterized protein</fullName>
    </submittedName>
</protein>
<accession>A0A0L8UES3</accession>
<evidence type="ECO:0000313" key="2">
    <source>
        <dbReference type="Proteomes" id="UP000214596"/>
    </source>
</evidence>
<evidence type="ECO:0000313" key="1">
    <source>
        <dbReference type="EMBL" id="OXE32394.1"/>
    </source>
</evidence>
<name>A0A0L8UES3_VIBPH</name>
<reference evidence="1 2" key="1">
    <citation type="journal article" date="2017" name="Appl. Environ. Microbiol.">
        <title>Parallel evolution of two clades of a major Atlantic endemic Vibrio parahaemolyticus pathogen lineage by independent acquisition of related pathogenicity islands.</title>
        <authorList>
            <person name="Xu F."/>
            <person name="Gonzalez-Escalona N."/>
            <person name="Drees K.P."/>
            <person name="Sebra R.P."/>
            <person name="Cooper V.S."/>
            <person name="Jones S.H."/>
            <person name="Whistler C.A."/>
        </authorList>
    </citation>
    <scope>NUCLEOTIDE SEQUENCE [LARGE SCALE GENOMIC DNA]</scope>
    <source>
        <strain evidence="1 2">MAVP-3</strain>
    </source>
</reference>
<organism evidence="1 2">
    <name type="scientific">Vibrio parahaemolyticus</name>
    <dbReference type="NCBI Taxonomy" id="670"/>
    <lineage>
        <taxon>Bacteria</taxon>
        <taxon>Pseudomonadati</taxon>
        <taxon>Pseudomonadota</taxon>
        <taxon>Gammaproteobacteria</taxon>
        <taxon>Vibrionales</taxon>
        <taxon>Vibrionaceae</taxon>
        <taxon>Vibrio</taxon>
    </lineage>
</organism>
<dbReference type="EMBL" id="NIXT01000688">
    <property type="protein sequence ID" value="OXE32394.1"/>
    <property type="molecule type" value="Genomic_DNA"/>
</dbReference>
<dbReference type="AlphaFoldDB" id="A0A0L8UES3"/>
<sequence length="62" mass="6924">MNNQNLVLNKFGGRNIAGEKECFVNPLSKHKVRIWLDLALALGVIDETPKTSKIAICDDSHF</sequence>
<dbReference type="OrthoDB" id="5882151at2"/>